<feature type="transmembrane region" description="Helical" evidence="1">
    <location>
        <begin position="417"/>
        <end position="437"/>
    </location>
</feature>
<keyword evidence="3" id="KW-0378">Hydrolase</keyword>
<feature type="transmembrane region" description="Helical" evidence="1">
    <location>
        <begin position="272"/>
        <end position="291"/>
    </location>
</feature>
<evidence type="ECO:0000313" key="3">
    <source>
        <dbReference type="EMBL" id="MDA7425102.1"/>
    </source>
</evidence>
<dbReference type="GO" id="GO:0016787">
    <property type="term" value="F:hydrolase activity"/>
    <property type="evidence" value="ECO:0007669"/>
    <property type="project" value="UniProtKB-KW"/>
</dbReference>
<dbReference type="Gene3D" id="3.40.50.1820">
    <property type="entry name" value="alpha/beta hydrolase"/>
    <property type="match status" value="1"/>
</dbReference>
<sequence>MALWALWVLEGARTGVTKSDVWVDGTPVTTWTDGSDGPAVVIAHGFAGSRQMMQAYALTLARAGYTVHSFDFEGHGRHRDPMSGDVTSLDGTTRLLMKQTGQVIAYARQGKEPVALLGHSMATDILVRTAAEVEDVGPIVLLSAFSLAITPEFPKDLLLIVGAWEPGLTDFALKAAGMVQPDAGFGDLAQDEGIRRRAMLAPYAEHVAILHSRDGQRAALDWLNESHARTSTTAVPPTGWALLALLAAITALAAPLARIWPTNPEPPEAIQARDFTLIALLPAVVAPLVAVPIKTGFLPVLVADYLAMHLLVFGIIQLALLRRKNRLTGKVRPVAAILLVVWALGAFGYALDRYGANFWPTGDRVWIIAALSVGTLPFMLADSLVCAAAPVWQRIAARLAFLASLAIAVVLDFERLFFLAMIAPVILLFWLTIGTMGRAFSKQAGPLSAGLALGLVLAWALGVSFPLFKA</sequence>
<dbReference type="InterPro" id="IPR029058">
    <property type="entry name" value="AB_hydrolase_fold"/>
</dbReference>
<name>A0ABT4XT69_9RHOB</name>
<feature type="transmembrane region" description="Helical" evidence="1">
    <location>
        <begin position="333"/>
        <end position="351"/>
    </location>
</feature>
<reference evidence="3 4" key="1">
    <citation type="submission" date="2023-01" db="EMBL/GenBank/DDBJ databases">
        <title>Thalassococcus onchidii sp. nov., isolated from a marine invertebrate from the South China Sea.</title>
        <authorList>
            <person name="Xu S."/>
            <person name="Liu Z."/>
            <person name="Xu Y."/>
        </authorList>
    </citation>
    <scope>NUCLEOTIDE SEQUENCE [LARGE SCALE GENOMIC DNA]</scope>
    <source>
        <strain evidence="3 4">KCTC 32084</strain>
    </source>
</reference>
<dbReference type="SUPFAM" id="SSF53474">
    <property type="entry name" value="alpha/beta-Hydrolases"/>
    <property type="match status" value="1"/>
</dbReference>
<feature type="transmembrane region" description="Helical" evidence="1">
    <location>
        <begin position="239"/>
        <end position="260"/>
    </location>
</feature>
<proteinExistence type="predicted"/>
<evidence type="ECO:0000259" key="2">
    <source>
        <dbReference type="Pfam" id="PF12146"/>
    </source>
</evidence>
<evidence type="ECO:0000256" key="1">
    <source>
        <dbReference type="SAM" id="Phobius"/>
    </source>
</evidence>
<feature type="transmembrane region" description="Helical" evidence="1">
    <location>
        <begin position="449"/>
        <end position="468"/>
    </location>
</feature>
<gene>
    <name evidence="3" type="ORF">PFY00_10215</name>
</gene>
<keyword evidence="1" id="KW-0472">Membrane</keyword>
<evidence type="ECO:0000313" key="4">
    <source>
        <dbReference type="Proteomes" id="UP001210720"/>
    </source>
</evidence>
<feature type="transmembrane region" description="Helical" evidence="1">
    <location>
        <begin position="297"/>
        <end position="321"/>
    </location>
</feature>
<keyword evidence="4" id="KW-1185">Reference proteome</keyword>
<dbReference type="InterPro" id="IPR022742">
    <property type="entry name" value="Hydrolase_4"/>
</dbReference>
<dbReference type="EMBL" id="JAQIOY010000003">
    <property type="protein sequence ID" value="MDA7425102.1"/>
    <property type="molecule type" value="Genomic_DNA"/>
</dbReference>
<dbReference type="Proteomes" id="UP001210720">
    <property type="component" value="Unassembled WGS sequence"/>
</dbReference>
<dbReference type="RefSeq" id="WP_271432454.1">
    <property type="nucleotide sequence ID" value="NZ_JAQIOY010000003.1"/>
</dbReference>
<feature type="transmembrane region" description="Helical" evidence="1">
    <location>
        <begin position="395"/>
        <end position="411"/>
    </location>
</feature>
<protein>
    <submittedName>
        <fullName evidence="3">Alpha/beta fold hydrolase</fullName>
    </submittedName>
</protein>
<comment type="caution">
    <text evidence="3">The sequence shown here is derived from an EMBL/GenBank/DDBJ whole genome shotgun (WGS) entry which is preliminary data.</text>
</comment>
<dbReference type="Pfam" id="PF12146">
    <property type="entry name" value="Hydrolase_4"/>
    <property type="match status" value="1"/>
</dbReference>
<feature type="transmembrane region" description="Helical" evidence="1">
    <location>
        <begin position="366"/>
        <end position="388"/>
    </location>
</feature>
<accession>A0ABT4XT69</accession>
<keyword evidence="1" id="KW-1133">Transmembrane helix</keyword>
<keyword evidence="1" id="KW-0812">Transmembrane</keyword>
<feature type="domain" description="Serine aminopeptidase S33" evidence="2">
    <location>
        <begin position="39"/>
        <end position="203"/>
    </location>
</feature>
<organism evidence="3 4">
    <name type="scientific">Thalassococcus lentus</name>
    <dbReference type="NCBI Taxonomy" id="1210524"/>
    <lineage>
        <taxon>Bacteria</taxon>
        <taxon>Pseudomonadati</taxon>
        <taxon>Pseudomonadota</taxon>
        <taxon>Alphaproteobacteria</taxon>
        <taxon>Rhodobacterales</taxon>
        <taxon>Roseobacteraceae</taxon>
        <taxon>Thalassococcus</taxon>
    </lineage>
</organism>